<comment type="caution">
    <text evidence="6">The sequence shown here is derived from an EMBL/GenBank/DDBJ whole genome shotgun (WGS) entry which is preliminary data.</text>
</comment>
<evidence type="ECO:0000256" key="4">
    <source>
        <dbReference type="ARBA" id="ARBA00022837"/>
    </source>
</evidence>
<evidence type="ECO:0000313" key="7">
    <source>
        <dbReference type="Proteomes" id="UP000317933"/>
    </source>
</evidence>
<evidence type="ECO:0000256" key="5">
    <source>
        <dbReference type="SAM" id="MobiDB-lite"/>
    </source>
</evidence>
<feature type="compositionally biased region" description="Acidic residues" evidence="5">
    <location>
        <begin position="57"/>
        <end position="67"/>
    </location>
</feature>
<dbReference type="PANTHER" id="PTHR37467:SF1">
    <property type="entry name" value="EXPORTED CALCIUM-BINDING GLYCOPROTEIN"/>
    <property type="match status" value="1"/>
</dbReference>
<dbReference type="InterPro" id="IPR059100">
    <property type="entry name" value="TSP3_bac"/>
</dbReference>
<feature type="compositionally biased region" description="Basic and acidic residues" evidence="5">
    <location>
        <begin position="24"/>
        <end position="36"/>
    </location>
</feature>
<keyword evidence="4" id="KW-0106">Calcium</keyword>
<name>A0A502GUS1_9PSED</name>
<protein>
    <submittedName>
        <fullName evidence="6">Uncharacterized protein</fullName>
    </submittedName>
</protein>
<dbReference type="Pfam" id="PF18884">
    <property type="entry name" value="TSP3_bac"/>
    <property type="match status" value="12"/>
</dbReference>
<feature type="compositionally biased region" description="Basic and acidic residues" evidence="5">
    <location>
        <begin position="75"/>
        <end position="87"/>
    </location>
</feature>
<gene>
    <name evidence="6" type="ORF">EAH78_31665</name>
</gene>
<dbReference type="NCBIfam" id="NF040485">
    <property type="entry name" value="ZirU_fam"/>
    <property type="match status" value="1"/>
</dbReference>
<feature type="compositionally biased region" description="Acidic residues" evidence="5">
    <location>
        <begin position="1"/>
        <end position="16"/>
    </location>
</feature>
<evidence type="ECO:0000256" key="1">
    <source>
        <dbReference type="ARBA" id="ARBA00004613"/>
    </source>
</evidence>
<organism evidence="6 7">
    <name type="scientific">Pseudomonas arsenicoxydans</name>
    <dbReference type="NCBI Taxonomy" id="702115"/>
    <lineage>
        <taxon>Bacteria</taxon>
        <taxon>Pseudomonadati</taxon>
        <taxon>Pseudomonadota</taxon>
        <taxon>Gammaproteobacteria</taxon>
        <taxon>Pseudomonadales</taxon>
        <taxon>Pseudomonadaceae</taxon>
        <taxon>Pseudomonas</taxon>
    </lineage>
</organism>
<sequence length="1732" mass="175567">MNGTDTDGDGLTDTEEGVIGTDPTKPDTDGDGLTDKEEVDNGSNPLDPNDPVNGTDTDGDGLTDTEEGVIGTDPTKPDTDGDGLTDKEEVDGGSNPLDPNDPVNRTDTDGDGLTDTEEGVIGTDPTKPDTDGDGLTDKEEVDGGSNPLDPNDPVNRTDTDGDGLTDTEEGVIGTDPTKPDTDGDGLTDKEEVDGGSNPLDPNDPVNRTDTDGDGLTDTEEGVIGTDPTKPDTDGDGLTDKEEVDGGSNPLDPNDPVNRTDTDGDGLIDTDETIHGTDPTKPDTDGDGLTDKEEVDGGSNPLDPNDPNPRQPIVDVTDIQGTVVVGETLRGQYTFDANGGNTTDASTMQWLNGGHSDSDAEYKLDIGDVGSVLTFEVTAMNGAAVSGNTDSITTATAPGVVGGPDVKNPAPIVDVTDIKGTAHVGQTLVGEYSFDANGGNATDASTMQWLGGASTDTDASYALTSGDVGQVLTFEVTAVNGAAVTGNTDSISTAVAPGVIDGPTISDPTKAPIVDVTDIKGRLQVGETLTGEYSFDANGGNATDASTMQWLGGASTDTDASYALTAGDAGKILTYEVTAMNGANVVGNTDRINTTDAPGMGTCLAPPQYPVNVSNLDITGTLEVGQTLVGSYDFAQYDCHWGWVAGSNDSIHSWKDGGHADSDTQYVLDAGDTGKVLTFEVTARSVGGATGNTESISTAIAPGVIGGPVVTDPASKPIVDVTDIKGTAHVGQTLVGEYSFDANGGNATDASTMQWLGGASTDTDASYALTSGDVGQVLTFEVTAVNGAAVTGNTDSISTAVAPGVIDGPTISDPTKAPIIDVTDIKGRLQVGETLTGEYSFDANGGNATDASTMQWLGGASTDTDASYVLTAGDAGKILTYEVTAMNGANVVGNTDRINTTDAPGMGTCLAPPQYPVNVSNLDITGTLEVGQTLVGSYDFAQYDCHWGWVAGSDDSIHTWKDGGHADSDTQYVLDAGDTGKVLTFEVTARSVGGATGNTESISTAIAPGVIGGPVVTDPASKPIVDVTDIVGKAHVGETLVGEYSFDANGGNATDASTMQWTGGASTDTDNSYAVTEGDVGAVLTYEVTAVNGAGVTGNTDSIGTDVAPSVIDGPVITNPANKPIVDVTDIVGKAHVGETLVGEYSFDANGGNATDASTMQWTGGASTDTDNSYAVTEGDVGAVLTYEVTAVNGAGVTGNTDSIGTDVAPSVIDGPVITNPANKPIVDVTDIVGKAHVGEILVGEYSFDANGGNATDASTMQWTGGASTDTDSSYAVTDGDVGAVLTYEVTAVNGAGVTGNTDSIGTDVAPSVIDGPVIIHPTVAPVISGLSMSGDLEVSKALSASYTFDAKTGHKDDRSTYAWGVEGSTVANVGTDEVITSGQVPSYTIQISDVGQVLEVSVQAKNGINKTGNTLTDTSALVPGGPTVPDPAASPAITGLSMSGIPEVHQSLSASYTFDAQSGNTEDKSTYAWGVEGSTVANVASGSAVTNSGAVPSYTIQPSDVGQVLEVSVKAKNGSDKTGNTMTDTTASLPGGPIVIDPTVAPAISGVTLRGVLQSGEDLSASYTFDAKTGSKGDKSTYAWGVEGSTMANVGTDEVTIGGEVPAYRIAEADVGQVLELSVQAKNGGNVTGNTETVTSASLPDGPVVIDPTAPATVKILGLDANGHPKVGTPLTAEVTCATTCVPTLSYQWEIQTVANDSNYMNIGTNAETYVPEKGDQLRKIRVKVSKQ</sequence>
<dbReference type="InterPro" id="IPR054665">
    <property type="entry name" value="ZirU-like_dom"/>
</dbReference>
<feature type="compositionally biased region" description="Acidic residues" evidence="5">
    <location>
        <begin position="160"/>
        <end position="169"/>
    </location>
</feature>
<feature type="compositionally biased region" description="Basic and acidic residues" evidence="5">
    <location>
        <begin position="126"/>
        <end position="138"/>
    </location>
</feature>
<feature type="region of interest" description="Disordered" evidence="5">
    <location>
        <begin position="1"/>
        <end position="310"/>
    </location>
</feature>
<accession>A0A502GUS1</accession>
<keyword evidence="3" id="KW-0732">Signal</keyword>
<evidence type="ECO:0000256" key="2">
    <source>
        <dbReference type="ARBA" id="ARBA00022525"/>
    </source>
</evidence>
<proteinExistence type="predicted"/>
<comment type="subcellular location">
    <subcellularLocation>
        <location evidence="1">Secreted</location>
    </subcellularLocation>
</comment>
<dbReference type="Proteomes" id="UP000317933">
    <property type="component" value="Unassembled WGS sequence"/>
</dbReference>
<feature type="compositionally biased region" description="Acidic residues" evidence="5">
    <location>
        <begin position="211"/>
        <end position="220"/>
    </location>
</feature>
<dbReference type="PANTHER" id="PTHR37467">
    <property type="entry name" value="EXPORTED CALCIUM-BINDING GLYCOPROTEIN-RELATED"/>
    <property type="match status" value="1"/>
</dbReference>
<dbReference type="InterPro" id="IPR053180">
    <property type="entry name" value="Ca-binding_acidic-repeat"/>
</dbReference>
<keyword evidence="2" id="KW-0964">Secreted</keyword>
<feature type="compositionally biased region" description="Basic and acidic residues" evidence="5">
    <location>
        <begin position="271"/>
        <end position="291"/>
    </location>
</feature>
<evidence type="ECO:0000313" key="6">
    <source>
        <dbReference type="EMBL" id="TPG65701.1"/>
    </source>
</evidence>
<feature type="compositionally biased region" description="Basic and acidic residues" evidence="5">
    <location>
        <begin position="228"/>
        <end position="240"/>
    </location>
</feature>
<dbReference type="EMBL" id="RCZE01000026">
    <property type="protein sequence ID" value="TPG65701.1"/>
    <property type="molecule type" value="Genomic_DNA"/>
</dbReference>
<feature type="compositionally biased region" description="Acidic residues" evidence="5">
    <location>
        <begin position="109"/>
        <end position="118"/>
    </location>
</feature>
<reference evidence="6 7" key="1">
    <citation type="journal article" date="2019" name="Environ. Microbiol.">
        <title>Species interactions and distinct microbial communities in high Arctic permafrost affected cryosols are associated with the CH4 and CO2 gas fluxes.</title>
        <authorList>
            <person name="Altshuler I."/>
            <person name="Hamel J."/>
            <person name="Turney S."/>
            <person name="Magnuson E."/>
            <person name="Levesque R."/>
            <person name="Greer C."/>
            <person name="Whyte L.G."/>
        </authorList>
    </citation>
    <scope>NUCLEOTIDE SEQUENCE [LARGE SCALE GENOMIC DNA]</scope>
    <source>
        <strain evidence="6 7">E3</strain>
    </source>
</reference>
<feature type="compositionally biased region" description="Basic and acidic residues" evidence="5">
    <location>
        <begin position="177"/>
        <end position="189"/>
    </location>
</feature>
<dbReference type="Gene3D" id="2.60.40.2700">
    <property type="match status" value="9"/>
</dbReference>
<dbReference type="RefSeq" id="WP_205017982.1">
    <property type="nucleotide sequence ID" value="NZ_RCZE01000026.1"/>
</dbReference>
<evidence type="ECO:0000256" key="3">
    <source>
        <dbReference type="ARBA" id="ARBA00022729"/>
    </source>
</evidence>